<sequence length="85" mass="8842">MDASAAAPNGYPPSSVTTSQPVDVQGAKGGGGGGGEAPCYSHPPMRAPPNWCPSIQRTAFLDLGAQRTVASNWDEGDEDWKPKGW</sequence>
<feature type="compositionally biased region" description="Polar residues" evidence="1">
    <location>
        <begin position="12"/>
        <end position="22"/>
    </location>
</feature>
<reference evidence="2" key="1">
    <citation type="submission" date="2017-08" db="EMBL/GenBank/DDBJ databases">
        <authorList>
            <person name="Polle J.E."/>
            <person name="Barry K."/>
            <person name="Cushman J."/>
            <person name="Schmutz J."/>
            <person name="Tran D."/>
            <person name="Hathwaick L.T."/>
            <person name="Yim W.C."/>
            <person name="Jenkins J."/>
            <person name="Mckie-Krisberg Z.M."/>
            <person name="Prochnik S."/>
            <person name="Lindquist E."/>
            <person name="Dockter R.B."/>
            <person name="Adam C."/>
            <person name="Molina H."/>
            <person name="Bunkerborg J."/>
            <person name="Jin E."/>
            <person name="Buchheim M."/>
            <person name="Magnuson J."/>
        </authorList>
    </citation>
    <scope>NUCLEOTIDE SEQUENCE</scope>
    <source>
        <strain evidence="2">CCAP 19/18</strain>
    </source>
</reference>
<organism evidence="2 3">
    <name type="scientific">Dunaliella salina</name>
    <name type="common">Green alga</name>
    <name type="synonym">Protococcus salinus</name>
    <dbReference type="NCBI Taxonomy" id="3046"/>
    <lineage>
        <taxon>Eukaryota</taxon>
        <taxon>Viridiplantae</taxon>
        <taxon>Chlorophyta</taxon>
        <taxon>core chlorophytes</taxon>
        <taxon>Chlorophyceae</taxon>
        <taxon>CS clade</taxon>
        <taxon>Chlamydomonadales</taxon>
        <taxon>Dunaliellaceae</taxon>
        <taxon>Dunaliella</taxon>
    </lineage>
</organism>
<feature type="region of interest" description="Disordered" evidence="1">
    <location>
        <begin position="1"/>
        <end position="46"/>
    </location>
</feature>
<evidence type="ECO:0000313" key="3">
    <source>
        <dbReference type="Proteomes" id="UP000815325"/>
    </source>
</evidence>
<dbReference type="Proteomes" id="UP000815325">
    <property type="component" value="Unassembled WGS sequence"/>
</dbReference>
<evidence type="ECO:0000256" key="1">
    <source>
        <dbReference type="SAM" id="MobiDB-lite"/>
    </source>
</evidence>
<feature type="compositionally biased region" description="Gly residues" evidence="1">
    <location>
        <begin position="27"/>
        <end position="36"/>
    </location>
</feature>
<comment type="caution">
    <text evidence="2">The sequence shown here is derived from an EMBL/GenBank/DDBJ whole genome shotgun (WGS) entry which is preliminary data.</text>
</comment>
<evidence type="ECO:0000313" key="2">
    <source>
        <dbReference type="EMBL" id="KAF5825854.1"/>
    </source>
</evidence>
<dbReference type="EMBL" id="MU071814">
    <property type="protein sequence ID" value="KAF5825854.1"/>
    <property type="molecule type" value="Genomic_DNA"/>
</dbReference>
<name>A0ABQ7FTT3_DUNSA</name>
<protein>
    <recommendedName>
        <fullName evidence="4">Encoded protein</fullName>
    </recommendedName>
</protein>
<gene>
    <name evidence="2" type="ORF">DUNSADRAFT_6333</name>
</gene>
<accession>A0ABQ7FTT3</accession>
<evidence type="ECO:0008006" key="4">
    <source>
        <dbReference type="Google" id="ProtNLM"/>
    </source>
</evidence>
<keyword evidence="3" id="KW-1185">Reference proteome</keyword>
<proteinExistence type="predicted"/>